<dbReference type="OrthoDB" id="7701037at2"/>
<keyword evidence="2" id="KW-1185">Reference proteome</keyword>
<dbReference type="AlphaFoldDB" id="A0A345HQQ9"/>
<name>A0A345HQQ9_9ACTN</name>
<dbReference type="Proteomes" id="UP000253868">
    <property type="component" value="Chromosome"/>
</dbReference>
<dbReference type="EMBL" id="CP031194">
    <property type="protein sequence ID" value="AXG79033.1"/>
    <property type="molecule type" value="Genomic_DNA"/>
</dbReference>
<reference evidence="2" key="1">
    <citation type="submission" date="2018-07" db="EMBL/GenBank/DDBJ databases">
        <authorList>
            <person name="Zhao J."/>
        </authorList>
    </citation>
    <scope>NUCLEOTIDE SEQUENCE [LARGE SCALE GENOMIC DNA]</scope>
    <source>
        <strain evidence="2">GSSD-12</strain>
    </source>
</reference>
<protein>
    <submittedName>
        <fullName evidence="1">Uncharacterized protein</fullName>
    </submittedName>
</protein>
<evidence type="ECO:0000313" key="2">
    <source>
        <dbReference type="Proteomes" id="UP000253868"/>
    </source>
</evidence>
<dbReference type="KEGG" id="spad:DVK44_16535"/>
<evidence type="ECO:0000313" key="1">
    <source>
        <dbReference type="EMBL" id="AXG79033.1"/>
    </source>
</evidence>
<accession>A0A345HQQ9</accession>
<proteinExistence type="predicted"/>
<gene>
    <name evidence="1" type="ORF">DVK44_16535</name>
</gene>
<sequence>MVQNFTAIAAGRGRTVHLLQWDLVRGAFDGASAATGYPEIDGVTHPVIRKAVGLWAREAVARWDREHRSTEHLLVCEAPLIGNRMTELVRTRDDATEPLLCAPHSTFYIPAPSDSVRAVIENLRARDTGRPRHVYERANAAPAVVTHLWQEIHHLATHYGLTSHGPDGHTYRQDRYIAVYERVLAHRHTTVLPINDILPVTGSAYDVHPATRQLRPRPDDVERALARAANMPADALRRETERWYEDNGGTG</sequence>
<organism evidence="1 2">
    <name type="scientific">Streptomyces paludis</name>
    <dbReference type="NCBI Taxonomy" id="2282738"/>
    <lineage>
        <taxon>Bacteria</taxon>
        <taxon>Bacillati</taxon>
        <taxon>Actinomycetota</taxon>
        <taxon>Actinomycetes</taxon>
        <taxon>Kitasatosporales</taxon>
        <taxon>Streptomycetaceae</taxon>
        <taxon>Streptomyces</taxon>
    </lineage>
</organism>